<sequence>MFDLMIWNRGINASVYILRVAVNGNGGSPFDIEQWIESMKDVKAPVTVYVAKKGAKPLSIPEEEREDLGASRWLPGARVVRVPRGHMDFLEHDLVIGGLQEGYL</sequence>
<dbReference type="InParanoid" id="A0A2H3D2J7"/>
<gene>
    <name evidence="1" type="ORF">ARMGADRAFT_1084951</name>
</gene>
<dbReference type="OrthoDB" id="3009719at2759"/>
<dbReference type="EMBL" id="KZ293675">
    <property type="protein sequence ID" value="PBK87974.1"/>
    <property type="molecule type" value="Genomic_DNA"/>
</dbReference>
<keyword evidence="2" id="KW-1185">Reference proteome</keyword>
<dbReference type="AlphaFoldDB" id="A0A2H3D2J7"/>
<name>A0A2H3D2J7_ARMGA</name>
<reference evidence="2" key="1">
    <citation type="journal article" date="2017" name="Nat. Ecol. Evol.">
        <title>Genome expansion and lineage-specific genetic innovations in the forest pathogenic fungi Armillaria.</title>
        <authorList>
            <person name="Sipos G."/>
            <person name="Prasanna A.N."/>
            <person name="Walter M.C."/>
            <person name="O'Connor E."/>
            <person name="Balint B."/>
            <person name="Krizsan K."/>
            <person name="Kiss B."/>
            <person name="Hess J."/>
            <person name="Varga T."/>
            <person name="Slot J."/>
            <person name="Riley R."/>
            <person name="Boka B."/>
            <person name="Rigling D."/>
            <person name="Barry K."/>
            <person name="Lee J."/>
            <person name="Mihaltcheva S."/>
            <person name="LaButti K."/>
            <person name="Lipzen A."/>
            <person name="Waldron R."/>
            <person name="Moloney N.M."/>
            <person name="Sperisen C."/>
            <person name="Kredics L."/>
            <person name="Vagvoelgyi C."/>
            <person name="Patrignani A."/>
            <person name="Fitzpatrick D."/>
            <person name="Nagy I."/>
            <person name="Doyle S."/>
            <person name="Anderson J.B."/>
            <person name="Grigoriev I.V."/>
            <person name="Gueldener U."/>
            <person name="Muensterkoetter M."/>
            <person name="Nagy L.G."/>
        </authorList>
    </citation>
    <scope>NUCLEOTIDE SEQUENCE [LARGE SCALE GENOMIC DNA]</scope>
    <source>
        <strain evidence="2">Ar21-2</strain>
    </source>
</reference>
<evidence type="ECO:0000313" key="2">
    <source>
        <dbReference type="Proteomes" id="UP000217790"/>
    </source>
</evidence>
<dbReference type="STRING" id="47427.A0A2H3D2J7"/>
<dbReference type="Proteomes" id="UP000217790">
    <property type="component" value="Unassembled WGS sequence"/>
</dbReference>
<evidence type="ECO:0000313" key="1">
    <source>
        <dbReference type="EMBL" id="PBK87974.1"/>
    </source>
</evidence>
<organism evidence="1 2">
    <name type="scientific">Armillaria gallica</name>
    <name type="common">Bulbous honey fungus</name>
    <name type="synonym">Armillaria bulbosa</name>
    <dbReference type="NCBI Taxonomy" id="47427"/>
    <lineage>
        <taxon>Eukaryota</taxon>
        <taxon>Fungi</taxon>
        <taxon>Dikarya</taxon>
        <taxon>Basidiomycota</taxon>
        <taxon>Agaricomycotina</taxon>
        <taxon>Agaricomycetes</taxon>
        <taxon>Agaricomycetidae</taxon>
        <taxon>Agaricales</taxon>
        <taxon>Marasmiineae</taxon>
        <taxon>Physalacriaceae</taxon>
        <taxon>Armillaria</taxon>
    </lineage>
</organism>
<protein>
    <submittedName>
        <fullName evidence="1">Uncharacterized protein</fullName>
    </submittedName>
</protein>
<accession>A0A2H3D2J7</accession>
<proteinExistence type="predicted"/>